<protein>
    <submittedName>
        <fullName evidence="3">Ferredoxin-fold anticodon-binding domain-containing protein 1-like</fullName>
    </submittedName>
</protein>
<dbReference type="GO" id="GO:0070475">
    <property type="term" value="P:rRNA base methylation"/>
    <property type="evidence" value="ECO:0007669"/>
    <property type="project" value="InterPro"/>
</dbReference>
<dbReference type="EMBL" id="BEYU01000049">
    <property type="protein sequence ID" value="GBG28875.1"/>
    <property type="molecule type" value="Genomic_DNA"/>
</dbReference>
<evidence type="ECO:0000259" key="2">
    <source>
        <dbReference type="Pfam" id="PF10354"/>
    </source>
</evidence>
<dbReference type="InParanoid" id="A0A2R5GE96"/>
<feature type="region of interest" description="Disordered" evidence="1">
    <location>
        <begin position="1"/>
        <end position="34"/>
    </location>
</feature>
<organism evidence="3 4">
    <name type="scientific">Hondaea fermentalgiana</name>
    <dbReference type="NCBI Taxonomy" id="2315210"/>
    <lineage>
        <taxon>Eukaryota</taxon>
        <taxon>Sar</taxon>
        <taxon>Stramenopiles</taxon>
        <taxon>Bigyra</taxon>
        <taxon>Labyrinthulomycetes</taxon>
        <taxon>Thraustochytrida</taxon>
        <taxon>Thraustochytriidae</taxon>
        <taxon>Hondaea</taxon>
    </lineage>
</organism>
<dbReference type="InterPro" id="IPR019446">
    <property type="entry name" value="BMT5-like"/>
</dbReference>
<dbReference type="Pfam" id="PF10354">
    <property type="entry name" value="BMT5-like"/>
    <property type="match status" value="1"/>
</dbReference>
<dbReference type="AlphaFoldDB" id="A0A2R5GE96"/>
<feature type="region of interest" description="Disordered" evidence="1">
    <location>
        <begin position="240"/>
        <end position="273"/>
    </location>
</feature>
<dbReference type="PANTHER" id="PTHR11538:SF104">
    <property type="entry name" value="25S RRNA (URIDINE-N(3))-METHYLTRANSFERASE BMT5-LIKE DOMAIN-CONTAINING PROTEIN"/>
    <property type="match status" value="1"/>
</dbReference>
<dbReference type="PANTHER" id="PTHR11538">
    <property type="entry name" value="PHENYLALANYL-TRNA SYNTHETASE"/>
    <property type="match status" value="1"/>
</dbReference>
<dbReference type="Proteomes" id="UP000241890">
    <property type="component" value="Unassembled WGS sequence"/>
</dbReference>
<dbReference type="GO" id="GO:0005737">
    <property type="term" value="C:cytoplasm"/>
    <property type="evidence" value="ECO:0007669"/>
    <property type="project" value="TreeGrafter"/>
</dbReference>
<sequence>MDGEPLRPPCQRNVRPETCPRHRVDDIAEDDEPKRTGLYTAQQRILVVGDGDFTFSLALAKSLGGEAQLTCTSYQSRKEVMSIYAKGEQTLAALEAFEHTRVEHEVDAVALSETLSKEAVAGRYDRIVFNFPCVPDDVGQDGQSDQLEANRQLVSGFIKSAASLLKENTDAQIHIVHKTRPPFGWWGIEKLADSCENADFLRSVVFDRSVYPGYIPRKVGENKSFPVFDAVTYCFGTTSVKSDTGSSQESKVTEENAGEKEKGVENGAPETLLTPSEVNSSSLVKLTSKRLKQVVSILQLVASGKLKPPGAGKKRRGDFVQVPKRDGKKAKKRAAKRRAASKK</sequence>
<feature type="region of interest" description="Disordered" evidence="1">
    <location>
        <begin position="305"/>
        <end position="343"/>
    </location>
</feature>
<evidence type="ECO:0000313" key="3">
    <source>
        <dbReference type="EMBL" id="GBG28875.1"/>
    </source>
</evidence>
<gene>
    <name evidence="3" type="ORF">FCC1311_050962</name>
</gene>
<evidence type="ECO:0000313" key="4">
    <source>
        <dbReference type="Proteomes" id="UP000241890"/>
    </source>
</evidence>
<evidence type="ECO:0000256" key="1">
    <source>
        <dbReference type="SAM" id="MobiDB-lite"/>
    </source>
</evidence>
<feature type="compositionally biased region" description="Basic residues" evidence="1">
    <location>
        <begin position="326"/>
        <end position="343"/>
    </location>
</feature>
<dbReference type="OrthoDB" id="273345at2759"/>
<proteinExistence type="predicted"/>
<feature type="compositionally biased region" description="Basic and acidic residues" evidence="1">
    <location>
        <begin position="251"/>
        <end position="264"/>
    </location>
</feature>
<keyword evidence="4" id="KW-1185">Reference proteome</keyword>
<reference evidence="3 4" key="1">
    <citation type="submission" date="2017-12" db="EMBL/GenBank/DDBJ databases">
        <title>Sequencing, de novo assembly and annotation of complete genome of a new Thraustochytrid species, strain FCC1311.</title>
        <authorList>
            <person name="Sedici K."/>
            <person name="Godart F."/>
            <person name="Aiese Cigliano R."/>
            <person name="Sanseverino W."/>
            <person name="Barakat M."/>
            <person name="Ortet P."/>
            <person name="Marechal E."/>
            <person name="Cagnac O."/>
            <person name="Amato A."/>
        </authorList>
    </citation>
    <scope>NUCLEOTIDE SEQUENCE [LARGE SCALE GENOMIC DNA]</scope>
</reference>
<comment type="caution">
    <text evidence="3">The sequence shown here is derived from an EMBL/GenBank/DDBJ whole genome shotgun (WGS) entry which is preliminary data.</text>
</comment>
<accession>A0A2R5GE96</accession>
<feature type="compositionally biased region" description="Basic and acidic residues" evidence="1">
    <location>
        <begin position="14"/>
        <end position="26"/>
    </location>
</feature>
<feature type="compositionally biased region" description="Polar residues" evidence="1">
    <location>
        <begin position="240"/>
        <end position="250"/>
    </location>
</feature>
<dbReference type="GO" id="GO:0070042">
    <property type="term" value="F:rRNA (uridine-N3-)-methyltransferase activity"/>
    <property type="evidence" value="ECO:0007669"/>
    <property type="project" value="InterPro"/>
</dbReference>
<name>A0A2R5GE96_9STRA</name>
<feature type="domain" description="25S rRNA (uridine-N(3))-methyltransferase BMT5-like" evidence="2">
    <location>
        <begin position="46"/>
        <end position="216"/>
    </location>
</feature>